<name>A0A0F9NXV6_9ZZZZ</name>
<gene>
    <name evidence="1" type="ORF">LCGC14_1282660</name>
</gene>
<accession>A0A0F9NXV6</accession>
<dbReference type="AlphaFoldDB" id="A0A0F9NXV6"/>
<organism evidence="1">
    <name type="scientific">marine sediment metagenome</name>
    <dbReference type="NCBI Taxonomy" id="412755"/>
    <lineage>
        <taxon>unclassified sequences</taxon>
        <taxon>metagenomes</taxon>
        <taxon>ecological metagenomes</taxon>
    </lineage>
</organism>
<proteinExistence type="predicted"/>
<comment type="caution">
    <text evidence="1">The sequence shown here is derived from an EMBL/GenBank/DDBJ whole genome shotgun (WGS) entry which is preliminary data.</text>
</comment>
<sequence length="123" mass="13959">MTRPVLIIDDDDLKGNMTVRFVRVVSDRESFRVKYLKQAIFMLKGKPLAVITNWKFPFEHGDPSRKHGHVITALCHDMNIPCLVNSVHSPPENLPPGTIWPEAAGDFNEVLKKFLNDLPRAPT</sequence>
<dbReference type="EMBL" id="LAZR01007312">
    <property type="protein sequence ID" value="KKM86082.1"/>
    <property type="molecule type" value="Genomic_DNA"/>
</dbReference>
<protein>
    <submittedName>
        <fullName evidence="1">Uncharacterized protein</fullName>
    </submittedName>
</protein>
<reference evidence="1" key="1">
    <citation type="journal article" date="2015" name="Nature">
        <title>Complex archaea that bridge the gap between prokaryotes and eukaryotes.</title>
        <authorList>
            <person name="Spang A."/>
            <person name="Saw J.H."/>
            <person name="Jorgensen S.L."/>
            <person name="Zaremba-Niedzwiedzka K."/>
            <person name="Martijn J."/>
            <person name="Lind A.E."/>
            <person name="van Eijk R."/>
            <person name="Schleper C."/>
            <person name="Guy L."/>
            <person name="Ettema T.J."/>
        </authorList>
    </citation>
    <scope>NUCLEOTIDE SEQUENCE</scope>
</reference>
<evidence type="ECO:0000313" key="1">
    <source>
        <dbReference type="EMBL" id="KKM86082.1"/>
    </source>
</evidence>